<dbReference type="GO" id="GO:0016020">
    <property type="term" value="C:membrane"/>
    <property type="evidence" value="ECO:0007669"/>
    <property type="project" value="UniProtKB-SubCell"/>
</dbReference>
<dbReference type="InterPro" id="IPR008972">
    <property type="entry name" value="Cupredoxin"/>
</dbReference>
<organism evidence="8 9">
    <name type="scientific">Halogeometricum pallidum JCM 14848</name>
    <dbReference type="NCBI Taxonomy" id="1227487"/>
    <lineage>
        <taxon>Archaea</taxon>
        <taxon>Methanobacteriati</taxon>
        <taxon>Methanobacteriota</taxon>
        <taxon>Stenosarchaea group</taxon>
        <taxon>Halobacteria</taxon>
        <taxon>Halobacteriales</taxon>
        <taxon>Haloferacaceae</taxon>
        <taxon>Halogeometricum</taxon>
    </lineage>
</organism>
<dbReference type="InParanoid" id="M0CUW9"/>
<dbReference type="GO" id="GO:0009055">
    <property type="term" value="F:electron transfer activity"/>
    <property type="evidence" value="ECO:0007669"/>
    <property type="project" value="InterPro"/>
</dbReference>
<sequence length="101" mass="10908">MTGDFRFDAKRLTVSTGTQVRWTNESEVGHTVTAYDGQIPSEAAYFASGEFDSEKAARNNVSGGLIASGEAYEHTFEVTGTYEYVCIPHESSGMTGTVVVK</sequence>
<evidence type="ECO:0000259" key="7">
    <source>
        <dbReference type="Pfam" id="PF00127"/>
    </source>
</evidence>
<evidence type="ECO:0000313" key="9">
    <source>
        <dbReference type="Proteomes" id="UP000011513"/>
    </source>
</evidence>
<gene>
    <name evidence="8" type="ORF">C474_16814</name>
</gene>
<keyword evidence="4" id="KW-0249">Electron transport</keyword>
<dbReference type="PANTHER" id="PTHR34192">
    <property type="entry name" value="PLASTOCYANIN MAJOR ISOFORM, CHLOROPLASTIC-RELATED"/>
    <property type="match status" value="1"/>
</dbReference>
<dbReference type="GO" id="GO:0005507">
    <property type="term" value="F:copper ion binding"/>
    <property type="evidence" value="ECO:0007669"/>
    <property type="project" value="InterPro"/>
</dbReference>
<dbReference type="InterPro" id="IPR028871">
    <property type="entry name" value="BlueCu_1_BS"/>
</dbReference>
<feature type="domain" description="Blue (type 1) copper" evidence="7">
    <location>
        <begin position="3"/>
        <end position="101"/>
    </location>
</feature>
<evidence type="ECO:0000256" key="3">
    <source>
        <dbReference type="ARBA" id="ARBA00022723"/>
    </source>
</evidence>
<keyword evidence="6" id="KW-0472">Membrane</keyword>
<comment type="caution">
    <text evidence="8">The sequence shown here is derived from an EMBL/GenBank/DDBJ whole genome shotgun (WGS) entry which is preliminary data.</text>
</comment>
<evidence type="ECO:0000256" key="1">
    <source>
        <dbReference type="ARBA" id="ARBA00004370"/>
    </source>
</evidence>
<dbReference type="EMBL" id="AOIV01000041">
    <property type="protein sequence ID" value="ELZ27031.1"/>
    <property type="molecule type" value="Genomic_DNA"/>
</dbReference>
<accession>M0CUW9</accession>
<dbReference type="SUPFAM" id="SSF49503">
    <property type="entry name" value="Cupredoxins"/>
    <property type="match status" value="1"/>
</dbReference>
<dbReference type="PROSITE" id="PS00196">
    <property type="entry name" value="COPPER_BLUE"/>
    <property type="match status" value="1"/>
</dbReference>
<name>M0CUW9_HALPD</name>
<keyword evidence="3" id="KW-0479">Metal-binding</keyword>
<evidence type="ECO:0000256" key="6">
    <source>
        <dbReference type="ARBA" id="ARBA00023136"/>
    </source>
</evidence>
<keyword evidence="9" id="KW-1185">Reference proteome</keyword>
<dbReference type="Pfam" id="PF00127">
    <property type="entry name" value="Copper-bind"/>
    <property type="match status" value="1"/>
</dbReference>
<proteinExistence type="predicted"/>
<dbReference type="AlphaFoldDB" id="M0CUW9"/>
<dbReference type="InterPro" id="IPR000923">
    <property type="entry name" value="BlueCu_1"/>
</dbReference>
<evidence type="ECO:0000256" key="2">
    <source>
        <dbReference type="ARBA" id="ARBA00022448"/>
    </source>
</evidence>
<keyword evidence="5" id="KW-0186">Copper</keyword>
<evidence type="ECO:0000313" key="8">
    <source>
        <dbReference type="EMBL" id="ELZ27031.1"/>
    </source>
</evidence>
<evidence type="ECO:0000256" key="5">
    <source>
        <dbReference type="ARBA" id="ARBA00023008"/>
    </source>
</evidence>
<dbReference type="Proteomes" id="UP000011513">
    <property type="component" value="Unassembled WGS sequence"/>
</dbReference>
<reference evidence="8 9" key="1">
    <citation type="journal article" date="2014" name="PLoS Genet.">
        <title>Phylogenetically driven sequencing of extremely halophilic archaea reveals strategies for static and dynamic osmo-response.</title>
        <authorList>
            <person name="Becker E.A."/>
            <person name="Seitzer P.M."/>
            <person name="Tritt A."/>
            <person name="Larsen D."/>
            <person name="Krusor M."/>
            <person name="Yao A.I."/>
            <person name="Wu D."/>
            <person name="Madern D."/>
            <person name="Eisen J.A."/>
            <person name="Darling A.E."/>
            <person name="Facciotti M.T."/>
        </authorList>
    </citation>
    <scope>NUCLEOTIDE SEQUENCE [LARGE SCALE GENOMIC DNA]</scope>
    <source>
        <strain evidence="8 9">JCM 14848</strain>
    </source>
</reference>
<keyword evidence="2" id="KW-0813">Transport</keyword>
<dbReference type="Gene3D" id="2.60.40.420">
    <property type="entry name" value="Cupredoxins - blue copper proteins"/>
    <property type="match status" value="1"/>
</dbReference>
<dbReference type="eggNOG" id="arCOG02917">
    <property type="taxonomic scope" value="Archaea"/>
</dbReference>
<dbReference type="PANTHER" id="PTHR34192:SF10">
    <property type="entry name" value="PLASTOCYANIN MAJOR ISOFORM, CHLOROPLASTIC-RELATED"/>
    <property type="match status" value="1"/>
</dbReference>
<evidence type="ECO:0000256" key="4">
    <source>
        <dbReference type="ARBA" id="ARBA00022982"/>
    </source>
</evidence>
<protein>
    <submittedName>
        <fullName evidence="8">Copper-binding plastocyanin like protein</fullName>
    </submittedName>
</protein>
<comment type="subcellular location">
    <subcellularLocation>
        <location evidence="1">Membrane</location>
    </subcellularLocation>
</comment>
<dbReference type="RefSeq" id="WP_008388850.1">
    <property type="nucleotide sequence ID" value="NZ_AOIV01000041.1"/>
</dbReference>